<dbReference type="EMBL" id="LVEN01000027">
    <property type="protein sequence ID" value="OCB73918.1"/>
    <property type="molecule type" value="Genomic_DNA"/>
</dbReference>
<evidence type="ECO:0000256" key="1">
    <source>
        <dbReference type="SAM" id="Phobius"/>
    </source>
</evidence>
<sequence>MEIICKNCQQHYTGNYCNNCGQPAETHKINAHYLWHDIQHSILHFDAGIPYSIKQLFTRPGHSIREFIEGKRIKHFKPLSLVTVLAAFYGFLYHYYHLNLFKANEADLNLNDFNEWNATHFAWTTIATIPFYTIGTYIAFRKQGYNFFELFVLNTFKASQRLFIQILVFPLLLSFNETPHMQQILNLMYIIGIILIFWTNIQFFNTISKTKAFLLSIVSHIIFLICFLIVMTIVLVMTGRLSL</sequence>
<proteinExistence type="predicted"/>
<protein>
    <recommendedName>
        <fullName evidence="4">DUF3667 domain-containing protein</fullName>
    </recommendedName>
</protein>
<feature type="transmembrane region" description="Helical" evidence="1">
    <location>
        <begin position="118"/>
        <end position="140"/>
    </location>
</feature>
<dbReference type="InterPro" id="IPR022134">
    <property type="entry name" value="DUF3667"/>
</dbReference>
<feature type="transmembrane region" description="Helical" evidence="1">
    <location>
        <begin position="213"/>
        <end position="237"/>
    </location>
</feature>
<comment type="caution">
    <text evidence="2">The sequence shown here is derived from an EMBL/GenBank/DDBJ whole genome shotgun (WGS) entry which is preliminary data.</text>
</comment>
<keyword evidence="1" id="KW-0812">Transmembrane</keyword>
<evidence type="ECO:0000313" key="2">
    <source>
        <dbReference type="EMBL" id="OCB73918.1"/>
    </source>
</evidence>
<name>A0ABX2XJ02_9FLAO</name>
<gene>
    <name evidence="2" type="ORF">FLP_14745</name>
</gene>
<keyword evidence="1" id="KW-1133">Transmembrane helix</keyword>
<feature type="transmembrane region" description="Helical" evidence="1">
    <location>
        <begin position="184"/>
        <end position="201"/>
    </location>
</feature>
<dbReference type="RefSeq" id="WP_065450232.1">
    <property type="nucleotide sequence ID" value="NZ_LVEN01000027.1"/>
</dbReference>
<dbReference type="Pfam" id="PF12412">
    <property type="entry name" value="DUF3667"/>
    <property type="match status" value="1"/>
</dbReference>
<organism evidence="2 3">
    <name type="scientific">Flavobacterium piscis</name>
    <dbReference type="NCBI Taxonomy" id="1114874"/>
    <lineage>
        <taxon>Bacteria</taxon>
        <taxon>Pseudomonadati</taxon>
        <taxon>Bacteroidota</taxon>
        <taxon>Flavobacteriia</taxon>
        <taxon>Flavobacteriales</taxon>
        <taxon>Flavobacteriaceae</taxon>
        <taxon>Flavobacterium</taxon>
    </lineage>
</organism>
<reference evidence="3" key="1">
    <citation type="submission" date="2016-03" db="EMBL/GenBank/DDBJ databases">
        <title>Draft genome sequence of Paenibacillus glacialis DSM 22343.</title>
        <authorList>
            <person name="Shin S.-K."/>
            <person name="Yi H."/>
        </authorList>
    </citation>
    <scope>NUCLEOTIDE SEQUENCE [LARGE SCALE GENOMIC DNA]</scope>
    <source>
        <strain evidence="3">CCUG 60099</strain>
    </source>
</reference>
<dbReference type="Proteomes" id="UP000093343">
    <property type="component" value="Unassembled WGS sequence"/>
</dbReference>
<evidence type="ECO:0008006" key="4">
    <source>
        <dbReference type="Google" id="ProtNLM"/>
    </source>
</evidence>
<keyword evidence="1" id="KW-0472">Membrane</keyword>
<keyword evidence="3" id="KW-1185">Reference proteome</keyword>
<accession>A0ABX2XJ02</accession>
<evidence type="ECO:0000313" key="3">
    <source>
        <dbReference type="Proteomes" id="UP000093343"/>
    </source>
</evidence>
<feature type="transmembrane region" description="Helical" evidence="1">
    <location>
        <begin position="79"/>
        <end position="98"/>
    </location>
</feature>